<name>A0AAQ4PN05_GASAC</name>
<feature type="transmembrane region" description="Helical" evidence="3">
    <location>
        <begin position="42"/>
        <end position="62"/>
    </location>
</feature>
<dbReference type="Proteomes" id="UP000007635">
    <property type="component" value="Unassembled WGS sequence"/>
</dbReference>
<sequence>MSRKPADEAEGVIEDNEYVNAPVRPEDKAPPDRRLLFSSPSLPLLAVCWILLLLIMGLRIYFSSVISEQNVKLIKENQQLMKENQQLMKENQQLMKENQQLMKENQQLMKENQELMKENQQLKTENQELMKENQELMKEIQELSTEGKNTELKNVIQELKTENQELKENFTKQITDLEDNWEKFNVSRAQWTIDSYCPADTMRTCSACQKGWNETQKSCIVLHNSEAPPHLKTWEEARENCRGRGADLVVVHDEEEKNVIDAKITHIPVSKGYWMGLRVEGGTWKWIDGTNLTDASWIGPPAEGHCAVSLPTRKWTSVKCDEKRTRICSQKALSV</sequence>
<evidence type="ECO:0000256" key="2">
    <source>
        <dbReference type="SAM" id="MobiDB-lite"/>
    </source>
</evidence>
<dbReference type="Gene3D" id="3.10.100.10">
    <property type="entry name" value="Mannose-Binding Protein A, subunit A"/>
    <property type="match status" value="1"/>
</dbReference>
<evidence type="ECO:0000259" key="4">
    <source>
        <dbReference type="PROSITE" id="PS50041"/>
    </source>
</evidence>
<feature type="compositionally biased region" description="Acidic residues" evidence="2">
    <location>
        <begin position="8"/>
        <end position="17"/>
    </location>
</feature>
<evidence type="ECO:0000313" key="6">
    <source>
        <dbReference type="Proteomes" id="UP000007635"/>
    </source>
</evidence>
<dbReference type="InterPro" id="IPR001304">
    <property type="entry name" value="C-type_lectin-like"/>
</dbReference>
<dbReference type="PANTHER" id="PTHR22803">
    <property type="entry name" value="MANNOSE, PHOSPHOLIPASE, LECTIN RECEPTOR RELATED"/>
    <property type="match status" value="1"/>
</dbReference>
<reference evidence="5" key="2">
    <citation type="submission" date="2025-08" db="UniProtKB">
        <authorList>
            <consortium name="Ensembl"/>
        </authorList>
    </citation>
    <scope>IDENTIFICATION</scope>
</reference>
<evidence type="ECO:0000256" key="3">
    <source>
        <dbReference type="SAM" id="Phobius"/>
    </source>
</evidence>
<feature type="domain" description="C-type lectin" evidence="4">
    <location>
        <begin position="215"/>
        <end position="329"/>
    </location>
</feature>
<accession>A0AAQ4PN05</accession>
<reference evidence="5" key="3">
    <citation type="submission" date="2025-09" db="UniProtKB">
        <authorList>
            <consortium name="Ensembl"/>
        </authorList>
    </citation>
    <scope>IDENTIFICATION</scope>
</reference>
<keyword evidence="3" id="KW-0812">Transmembrane</keyword>
<dbReference type="InterPro" id="IPR016186">
    <property type="entry name" value="C-type_lectin-like/link_sf"/>
</dbReference>
<dbReference type="GeneTree" id="ENSGT01030000234575"/>
<dbReference type="PROSITE" id="PS50041">
    <property type="entry name" value="C_TYPE_LECTIN_2"/>
    <property type="match status" value="1"/>
</dbReference>
<feature type="region of interest" description="Disordered" evidence="2">
    <location>
        <begin position="1"/>
        <end position="32"/>
    </location>
</feature>
<protein>
    <recommendedName>
        <fullName evidence="4">C-type lectin domain-containing protein</fullName>
    </recommendedName>
</protein>
<keyword evidence="1" id="KW-0175">Coiled coil</keyword>
<dbReference type="InterPro" id="IPR016187">
    <property type="entry name" value="CTDL_fold"/>
</dbReference>
<evidence type="ECO:0000256" key="1">
    <source>
        <dbReference type="SAM" id="Coils"/>
    </source>
</evidence>
<keyword evidence="3" id="KW-0472">Membrane</keyword>
<dbReference type="InterPro" id="IPR050111">
    <property type="entry name" value="C-type_lectin/snaclec_domain"/>
</dbReference>
<evidence type="ECO:0000313" key="5">
    <source>
        <dbReference type="Ensembl" id="ENSGACP00000040245.1"/>
    </source>
</evidence>
<reference evidence="5 6" key="1">
    <citation type="journal article" date="2021" name="G3 (Bethesda)">
        <title>Improved contiguity of the threespine stickleback genome using long-read sequencing.</title>
        <authorList>
            <person name="Nath S."/>
            <person name="Shaw D.E."/>
            <person name="White M.A."/>
        </authorList>
    </citation>
    <scope>NUCLEOTIDE SEQUENCE [LARGE SCALE GENOMIC DNA]</scope>
    <source>
        <strain evidence="5 6">Lake Benthic</strain>
    </source>
</reference>
<dbReference type="Gene3D" id="1.10.287.1490">
    <property type="match status" value="1"/>
</dbReference>
<feature type="coiled-coil region" evidence="1">
    <location>
        <begin position="70"/>
        <end position="180"/>
    </location>
</feature>
<dbReference type="Ensembl" id="ENSGACT00000049908.1">
    <property type="protein sequence ID" value="ENSGACP00000040245.1"/>
    <property type="gene ID" value="ENSGACG00000000548.2"/>
</dbReference>
<dbReference type="SUPFAM" id="SSF56436">
    <property type="entry name" value="C-type lectin-like"/>
    <property type="match status" value="1"/>
</dbReference>
<dbReference type="AlphaFoldDB" id="A0AAQ4PN05"/>
<keyword evidence="3" id="KW-1133">Transmembrane helix</keyword>
<organism evidence="5 6">
    <name type="scientific">Gasterosteus aculeatus aculeatus</name>
    <name type="common">three-spined stickleback</name>
    <dbReference type="NCBI Taxonomy" id="481459"/>
    <lineage>
        <taxon>Eukaryota</taxon>
        <taxon>Metazoa</taxon>
        <taxon>Chordata</taxon>
        <taxon>Craniata</taxon>
        <taxon>Vertebrata</taxon>
        <taxon>Euteleostomi</taxon>
        <taxon>Actinopterygii</taxon>
        <taxon>Neopterygii</taxon>
        <taxon>Teleostei</taxon>
        <taxon>Neoteleostei</taxon>
        <taxon>Acanthomorphata</taxon>
        <taxon>Eupercaria</taxon>
        <taxon>Perciformes</taxon>
        <taxon>Cottioidei</taxon>
        <taxon>Gasterosteales</taxon>
        <taxon>Gasterosteidae</taxon>
        <taxon>Gasterosteus</taxon>
    </lineage>
</organism>
<proteinExistence type="predicted"/>
<dbReference type="SMART" id="SM00034">
    <property type="entry name" value="CLECT"/>
    <property type="match status" value="1"/>
</dbReference>
<dbReference type="Pfam" id="PF00059">
    <property type="entry name" value="Lectin_C"/>
    <property type="match status" value="1"/>
</dbReference>
<keyword evidence="6" id="KW-1185">Reference proteome</keyword>